<comment type="caution">
    <text evidence="1">The sequence shown here is derived from an EMBL/GenBank/DDBJ whole genome shotgun (WGS) entry which is preliminary data.</text>
</comment>
<dbReference type="EMBL" id="LITT01000007">
    <property type="protein sequence ID" value="OAA91270.1"/>
    <property type="molecule type" value="Genomic_DNA"/>
</dbReference>
<name>A0A170NKR2_9CLOT</name>
<gene>
    <name evidence="1" type="ORF">WY13_00835</name>
</gene>
<dbReference type="OrthoDB" id="1884991at2"/>
<accession>A0A170NKR2</accession>
<evidence type="ECO:0000313" key="2">
    <source>
        <dbReference type="Proteomes" id="UP000077407"/>
    </source>
</evidence>
<protein>
    <submittedName>
        <fullName evidence="1">Uncharacterized protein</fullName>
    </submittedName>
</protein>
<organism evidence="1 2">
    <name type="scientific">Clostridium ljungdahlii</name>
    <dbReference type="NCBI Taxonomy" id="1538"/>
    <lineage>
        <taxon>Bacteria</taxon>
        <taxon>Bacillati</taxon>
        <taxon>Bacillota</taxon>
        <taxon>Clostridia</taxon>
        <taxon>Eubacteriales</taxon>
        <taxon>Clostridiaceae</taxon>
        <taxon>Clostridium</taxon>
    </lineage>
</organism>
<sequence length="674" mass="80610">MPLHTVPLCNFRYAGETVYFGATFKYDTSYKIIKPKEWMLSIENSKEIEKDFSKMFFKPAAVNILKDSKKYLYRRLSEIGGKESLRELKVRYKEINIKNNSIKLEKNNILINLKLSKNLRDYNKELIINSSVCLETKKLGFIKCESIELKRYNIFLNIKKWKIVRNIKNSIVSIEKSIYLLKCWQNQIYKSKMFVISSKKSLLLNLFNGFLLKKIGKAFYKNTAKQFRTINYCDINKFLPVSLRRTNFVSLNKLDAAFQLDRESCRNLSEYQDINILNRFSFKTVNKEITDKKLNRLTDKSIMKNLDLIYMYKDSSKNISKEIIKKIMQRLFGKRMQRISSSLFVYRRFYKKISKINTYTLNRNTFKYILKNLNSMLKRETDRNIYYDNYLQLIRCTETNANKNSGKYLARINIIDVYEQVEKELNVLPIIDILKPSDLFIKNYCNNKQIYTTERNKSIEVIKRWWWLNPTDPRDNLIIPNKDFNYDNSLLNNLNYEYLRFTNHPIGWGENWGIDFNIPAYAVSIEIMLDLVNILIEIWHSNVQAWMCCSGKESMQFVMELLYDWYTLGTSKPNMDYYRSYRWIRWETEKVYFLDMKNGLQAVGILISNLIDYLKQHHFNVVPIWRNPKNMDIERNFNKKASNGDLIKSLDKMKGKRYYFIDTQNTEKKNIIGR</sequence>
<dbReference type="AlphaFoldDB" id="A0A170NKR2"/>
<proteinExistence type="predicted"/>
<reference evidence="1 2" key="1">
    <citation type="journal article" date="2015" name="Biotechnol. Bioeng.">
        <title>Genome sequence and phenotypic characterization of Caulobacter segnis.</title>
        <authorList>
            <person name="Patel S."/>
            <person name="Fletcher B."/>
            <person name="Scott D.C."/>
            <person name="Ely B."/>
        </authorList>
    </citation>
    <scope>NUCLEOTIDE SEQUENCE [LARGE SCALE GENOMIC DNA]</scope>
    <source>
        <strain evidence="1 2">ERI-2</strain>
    </source>
</reference>
<dbReference type="PATRIC" id="fig|1538.10.peg.1334"/>
<evidence type="ECO:0000313" key="1">
    <source>
        <dbReference type="EMBL" id="OAA91270.1"/>
    </source>
</evidence>
<dbReference type="RefSeq" id="WP_063554424.1">
    <property type="nucleotide sequence ID" value="NZ_LITT01000007.1"/>
</dbReference>
<dbReference type="Proteomes" id="UP000077407">
    <property type="component" value="Unassembled WGS sequence"/>
</dbReference>